<feature type="compositionally biased region" description="Polar residues" evidence="1">
    <location>
        <begin position="20"/>
        <end position="35"/>
    </location>
</feature>
<dbReference type="OrthoDB" id="5872686at2759"/>
<accession>A0A0B1TR01</accession>
<evidence type="ECO:0000313" key="3">
    <source>
        <dbReference type="Proteomes" id="UP000053660"/>
    </source>
</evidence>
<keyword evidence="3" id="KW-1185">Reference proteome</keyword>
<reference evidence="2 3" key="1">
    <citation type="submission" date="2014-03" db="EMBL/GenBank/DDBJ databases">
        <title>Draft genome of the hookworm Oesophagostomum dentatum.</title>
        <authorList>
            <person name="Mitreva M."/>
        </authorList>
    </citation>
    <scope>NUCLEOTIDE SEQUENCE [LARGE SCALE GENOMIC DNA]</scope>
    <source>
        <strain evidence="2 3">OD-Hann</strain>
    </source>
</reference>
<evidence type="ECO:0008006" key="4">
    <source>
        <dbReference type="Google" id="ProtNLM"/>
    </source>
</evidence>
<feature type="region of interest" description="Disordered" evidence="1">
    <location>
        <begin position="1"/>
        <end position="56"/>
    </location>
</feature>
<dbReference type="Proteomes" id="UP000053660">
    <property type="component" value="Unassembled WGS sequence"/>
</dbReference>
<proteinExistence type="predicted"/>
<dbReference type="EMBL" id="KN549338">
    <property type="protein sequence ID" value="KHJ98247.1"/>
    <property type="molecule type" value="Genomic_DNA"/>
</dbReference>
<evidence type="ECO:0000256" key="1">
    <source>
        <dbReference type="SAM" id="MobiDB-lite"/>
    </source>
</evidence>
<dbReference type="AlphaFoldDB" id="A0A0B1TR01"/>
<protein>
    <recommendedName>
        <fullName evidence="4">Tas retrotransposon peptidase A16</fullName>
    </recommendedName>
</protein>
<name>A0A0B1TR01_OESDE</name>
<feature type="compositionally biased region" description="Polar residues" evidence="1">
    <location>
        <begin position="229"/>
        <end position="240"/>
    </location>
</feature>
<feature type="region of interest" description="Disordered" evidence="1">
    <location>
        <begin position="227"/>
        <end position="249"/>
    </location>
</feature>
<gene>
    <name evidence="2" type="ORF">OESDEN_01775</name>
</gene>
<evidence type="ECO:0000313" key="2">
    <source>
        <dbReference type="EMBL" id="KHJ98247.1"/>
    </source>
</evidence>
<sequence>MASPSPTRRRGSPYPRRVGFSSSNDTPSVTQSSTCIPPPHEFTYSDDDLDKHDDDYHQQLLGPHNPSSCNAVCASVSAIRSPRLMVVHAAALSRRTGEEQLLTIFLDSGSHLGLYPIVSKPITTLYFGGHEVTEESGKVILSLVDQFDDLIHLYVWTREVLTTVPPVADLEDPCSARANERVEVDVLVGIDHYWRIVDLHKNEKLPSGLIQSHTPFGPVLSERMVPERSNATSTVASQSGESDTEDDDTEELVRSIFGLDTIGLEDQTNVSMRRIAAQCIAQCVACKRHHGRSYYYPKAPNFPAERVVQSRPFQNIGLDYFGPITVCVWNNNTQKIWICCAATAHNQGGKG</sequence>
<organism evidence="2 3">
    <name type="scientific">Oesophagostomum dentatum</name>
    <name type="common">Nodular worm</name>
    <dbReference type="NCBI Taxonomy" id="61180"/>
    <lineage>
        <taxon>Eukaryota</taxon>
        <taxon>Metazoa</taxon>
        <taxon>Ecdysozoa</taxon>
        <taxon>Nematoda</taxon>
        <taxon>Chromadorea</taxon>
        <taxon>Rhabditida</taxon>
        <taxon>Rhabditina</taxon>
        <taxon>Rhabditomorpha</taxon>
        <taxon>Strongyloidea</taxon>
        <taxon>Strongylidae</taxon>
        <taxon>Oesophagostomum</taxon>
    </lineage>
</organism>